<reference evidence="1 2" key="1">
    <citation type="submission" date="2014-01" db="EMBL/GenBank/DDBJ databases">
        <title>Marinomonas ushuaiensis DSM 15871 Genome Sequencing.</title>
        <authorList>
            <person name="Lai Q."/>
            <person name="Shao Z.S."/>
        </authorList>
    </citation>
    <scope>NUCLEOTIDE SEQUENCE [LARGE SCALE GENOMIC DNA]</scope>
    <source>
        <strain evidence="1 2">DSM 15871</strain>
    </source>
</reference>
<comment type="caution">
    <text evidence="1">The sequence shown here is derived from an EMBL/GenBank/DDBJ whole genome shotgun (WGS) entry which is preliminary data.</text>
</comment>
<dbReference type="STRING" id="1122207.MUS1_10710"/>
<keyword evidence="2" id="KW-1185">Reference proteome</keyword>
<proteinExistence type="predicted"/>
<dbReference type="Proteomes" id="UP000054058">
    <property type="component" value="Unassembled WGS sequence"/>
</dbReference>
<protein>
    <submittedName>
        <fullName evidence="1">Uncharacterized protein</fullName>
    </submittedName>
</protein>
<sequence length="35" mass="4027">MISEAWDGVLTGEQFLYQPDKVKSQKTERNKKGTI</sequence>
<gene>
    <name evidence="1" type="ORF">MUS1_10710</name>
</gene>
<dbReference type="AlphaFoldDB" id="X7E8E8"/>
<dbReference type="EMBL" id="JAMB01000004">
    <property type="protein sequence ID" value="ETX11398.1"/>
    <property type="molecule type" value="Genomic_DNA"/>
</dbReference>
<evidence type="ECO:0000313" key="2">
    <source>
        <dbReference type="Proteomes" id="UP000054058"/>
    </source>
</evidence>
<name>X7E8E8_9GAMM</name>
<accession>X7E8E8</accession>
<evidence type="ECO:0000313" key="1">
    <source>
        <dbReference type="EMBL" id="ETX11398.1"/>
    </source>
</evidence>
<organism evidence="1 2">
    <name type="scientific">Marinomonas ushuaiensis DSM 15871</name>
    <dbReference type="NCBI Taxonomy" id="1122207"/>
    <lineage>
        <taxon>Bacteria</taxon>
        <taxon>Pseudomonadati</taxon>
        <taxon>Pseudomonadota</taxon>
        <taxon>Gammaproteobacteria</taxon>
        <taxon>Oceanospirillales</taxon>
        <taxon>Oceanospirillaceae</taxon>
        <taxon>Marinomonas</taxon>
    </lineage>
</organism>